<dbReference type="InterPro" id="IPR003029">
    <property type="entry name" value="S1_domain"/>
</dbReference>
<protein>
    <recommendedName>
        <fullName evidence="4">Ribonuclease G</fullName>
    </recommendedName>
</protein>
<dbReference type="InterPro" id="IPR019307">
    <property type="entry name" value="RNA-bd_AU-1/RNase_E/G"/>
</dbReference>
<reference evidence="17 18" key="1">
    <citation type="journal article" date="2020" name="Microorganisms">
        <title>Osmotic Adaptation and Compatible Solute Biosynthesis of Phototrophic Bacteria as Revealed from Genome Analyses.</title>
        <authorList>
            <person name="Imhoff J.F."/>
            <person name="Rahn T."/>
            <person name="Kunzel S."/>
            <person name="Keller A."/>
            <person name="Neulinger S.C."/>
        </authorList>
    </citation>
    <scope>NUCLEOTIDE SEQUENCE [LARGE SCALE GENOMIC DNA]</scope>
    <source>
        <strain evidence="17 18">DSM 15116</strain>
    </source>
</reference>
<evidence type="ECO:0000256" key="9">
    <source>
        <dbReference type="ARBA" id="ARBA00022722"/>
    </source>
</evidence>
<evidence type="ECO:0000313" key="18">
    <source>
        <dbReference type="Proteomes" id="UP000738126"/>
    </source>
</evidence>
<dbReference type="RefSeq" id="WP_200260577.1">
    <property type="nucleotide sequence ID" value="NZ_NRSH01000142.1"/>
</dbReference>
<proteinExistence type="inferred from homology"/>
<evidence type="ECO:0000256" key="4">
    <source>
        <dbReference type="ARBA" id="ARBA00017719"/>
    </source>
</evidence>
<dbReference type="NCBIfam" id="TIGR00757">
    <property type="entry name" value="RNaseEG"/>
    <property type="match status" value="1"/>
</dbReference>
<evidence type="ECO:0000256" key="6">
    <source>
        <dbReference type="ARBA" id="ARBA00022552"/>
    </source>
</evidence>
<organism evidence="17 18">
    <name type="scientific">Halorhodospira neutriphila</name>
    <dbReference type="NCBI Taxonomy" id="168379"/>
    <lineage>
        <taxon>Bacteria</taxon>
        <taxon>Pseudomonadati</taxon>
        <taxon>Pseudomonadota</taxon>
        <taxon>Gammaproteobacteria</taxon>
        <taxon>Chromatiales</taxon>
        <taxon>Ectothiorhodospiraceae</taxon>
        <taxon>Halorhodospira</taxon>
    </lineage>
</organism>
<keyword evidence="12" id="KW-0255">Endonuclease</keyword>
<keyword evidence="18" id="KW-1185">Reference proteome</keyword>
<dbReference type="PROSITE" id="PS50126">
    <property type="entry name" value="S1"/>
    <property type="match status" value="1"/>
</dbReference>
<dbReference type="PANTHER" id="PTHR30001:SF0">
    <property type="entry name" value="RIBONUCLEASE G"/>
    <property type="match status" value="1"/>
</dbReference>
<dbReference type="SUPFAM" id="SSF50249">
    <property type="entry name" value="Nucleic acid-binding proteins"/>
    <property type="match status" value="1"/>
</dbReference>
<dbReference type="EMBL" id="NRSH01000142">
    <property type="protein sequence ID" value="MBK1727395.1"/>
    <property type="molecule type" value="Genomic_DNA"/>
</dbReference>
<evidence type="ECO:0000256" key="5">
    <source>
        <dbReference type="ARBA" id="ARBA00022490"/>
    </source>
</evidence>
<dbReference type="Gene3D" id="2.40.50.140">
    <property type="entry name" value="Nucleic acid-binding proteins"/>
    <property type="match status" value="1"/>
</dbReference>
<comment type="caution">
    <text evidence="17">The sequence shown here is derived from an EMBL/GenBank/DDBJ whole genome shotgun (WGS) entry which is preliminary data.</text>
</comment>
<keyword evidence="6" id="KW-0698">rRNA processing</keyword>
<keyword evidence="10" id="KW-0479">Metal-binding</keyword>
<evidence type="ECO:0000256" key="13">
    <source>
        <dbReference type="ARBA" id="ARBA00022801"/>
    </source>
</evidence>
<dbReference type="InterPro" id="IPR048583">
    <property type="entry name" value="RNase_E_G_thioredoxin-like"/>
</dbReference>
<evidence type="ECO:0000256" key="7">
    <source>
        <dbReference type="ARBA" id="ARBA00022555"/>
    </source>
</evidence>
<evidence type="ECO:0000256" key="1">
    <source>
        <dbReference type="ARBA" id="ARBA00001946"/>
    </source>
</evidence>
<comment type="similarity">
    <text evidence="3">Belongs to the RNase E/G family. RNase G subfamily.</text>
</comment>
<keyword evidence="7" id="KW-0820">tRNA-binding</keyword>
<dbReference type="Proteomes" id="UP000738126">
    <property type="component" value="Unassembled WGS sequence"/>
</dbReference>
<evidence type="ECO:0000256" key="15">
    <source>
        <dbReference type="ARBA" id="ARBA00022884"/>
    </source>
</evidence>
<dbReference type="Gene3D" id="3.40.1260.20">
    <property type="entry name" value="Ribonuclease E, catalytic domain"/>
    <property type="match status" value="1"/>
</dbReference>
<keyword evidence="8" id="KW-0819">tRNA processing</keyword>
<evidence type="ECO:0000256" key="14">
    <source>
        <dbReference type="ARBA" id="ARBA00022842"/>
    </source>
</evidence>
<evidence type="ECO:0000256" key="10">
    <source>
        <dbReference type="ARBA" id="ARBA00022723"/>
    </source>
</evidence>
<keyword evidence="9" id="KW-0540">Nuclease</keyword>
<evidence type="ECO:0000256" key="3">
    <source>
        <dbReference type="ARBA" id="ARBA00005663"/>
    </source>
</evidence>
<keyword evidence="11" id="KW-0699">rRNA-binding</keyword>
<name>A0ABS1E6R2_9GAMM</name>
<evidence type="ECO:0000256" key="8">
    <source>
        <dbReference type="ARBA" id="ARBA00022694"/>
    </source>
</evidence>
<dbReference type="Pfam" id="PF10150">
    <property type="entry name" value="RNase_E_G"/>
    <property type="match status" value="1"/>
</dbReference>
<comment type="cofactor">
    <cofactor evidence="1">
        <name>Mg(2+)</name>
        <dbReference type="ChEBI" id="CHEBI:18420"/>
    </cofactor>
</comment>
<feature type="domain" description="S1 motif" evidence="16">
    <location>
        <begin position="39"/>
        <end position="113"/>
    </location>
</feature>
<dbReference type="InterPro" id="IPR012340">
    <property type="entry name" value="NA-bd_OB-fold"/>
</dbReference>
<keyword evidence="15" id="KW-0694">RNA-binding</keyword>
<accession>A0ABS1E6R2</accession>
<keyword evidence="5" id="KW-0963">Cytoplasm</keyword>
<dbReference type="CDD" id="cd04453">
    <property type="entry name" value="S1_RNase_E"/>
    <property type="match status" value="1"/>
</dbReference>
<sequence>MSQEILINLTPRETRVALVEHGVLQEIHLERARRRGMVGNIYLGEVRRVLPGMQAAFIDTGLERTAFLHVSDLQRGLGERAPPIDELIREGQSLLVQVIKDPIGNKGARVTTQITVPSRYLVLTPRSAGVGVSARIEDDAERARLRTVAHALGDEGQEGAGLIFRTAAEGASEQALRADRQFLVRLWESVRRRAEQAQPGHLVHEDLPLLLRALRDLATQDVERVRVDSREGYQQLRDFCHDLLPHLTERIEHYSGERPIFDLYGVEDEIQRALARRVELKSGGHLVIDQTEAMTTIDVNTGAFVGYRNVDETIFKTNLEAAQAIARQLRLRNLGGIIIVDFIDMADPEHRRQVMRALEKALERDHAKTQIGAVSSLGLVEMTRKRSRESLEQLTCEPCPTCGGRGTVKSAETVAYEIFREILREVQQFEAQRVIVLAAPGVVEVLLDEESTSLAQLEAFIDRPIELQVESLYTPDQFDVIPV</sequence>
<dbReference type="NCBIfam" id="NF008689">
    <property type="entry name" value="PRK11712.1"/>
    <property type="match status" value="1"/>
</dbReference>
<evidence type="ECO:0000256" key="12">
    <source>
        <dbReference type="ARBA" id="ARBA00022759"/>
    </source>
</evidence>
<dbReference type="Pfam" id="PF20833">
    <property type="entry name" value="RNase_E_G_Thio"/>
    <property type="match status" value="1"/>
</dbReference>
<evidence type="ECO:0000259" key="16">
    <source>
        <dbReference type="PROSITE" id="PS50126"/>
    </source>
</evidence>
<evidence type="ECO:0000313" key="17">
    <source>
        <dbReference type="EMBL" id="MBK1727395.1"/>
    </source>
</evidence>
<dbReference type="SMART" id="SM00316">
    <property type="entry name" value="S1"/>
    <property type="match status" value="1"/>
</dbReference>
<comment type="subcellular location">
    <subcellularLocation>
        <location evidence="2">Cytoplasm</location>
    </subcellularLocation>
</comment>
<keyword evidence="13" id="KW-0378">Hydrolase</keyword>
<gene>
    <name evidence="17" type="ORF">CKO13_10265</name>
</gene>
<evidence type="ECO:0000256" key="2">
    <source>
        <dbReference type="ARBA" id="ARBA00004496"/>
    </source>
</evidence>
<keyword evidence="14" id="KW-0460">Magnesium</keyword>
<dbReference type="InterPro" id="IPR004659">
    <property type="entry name" value="RNase_E/G"/>
</dbReference>
<evidence type="ECO:0000256" key="11">
    <source>
        <dbReference type="ARBA" id="ARBA00022730"/>
    </source>
</evidence>
<dbReference type="PANTHER" id="PTHR30001">
    <property type="entry name" value="RIBONUCLEASE"/>
    <property type="match status" value="1"/>
</dbReference>